<dbReference type="EMBL" id="CP001941">
    <property type="protein sequence ID" value="ADD09146.1"/>
    <property type="molecule type" value="Genomic_DNA"/>
</dbReference>
<dbReference type="PANTHER" id="PTHR43776">
    <property type="entry name" value="TRANSPORT ATP-BINDING PROTEIN"/>
    <property type="match status" value="1"/>
</dbReference>
<dbReference type="RefSeq" id="WP_008083143.1">
    <property type="nucleotide sequence ID" value="NC_013926.1"/>
</dbReference>
<dbReference type="STRING" id="439481.Aboo_1338"/>
<dbReference type="GO" id="GO:0015833">
    <property type="term" value="P:peptide transport"/>
    <property type="evidence" value="ECO:0007669"/>
    <property type="project" value="InterPro"/>
</dbReference>
<dbReference type="PROSITE" id="PS00211">
    <property type="entry name" value="ABC_TRANSPORTER_1"/>
    <property type="match status" value="1"/>
</dbReference>
<dbReference type="Gene3D" id="3.40.50.300">
    <property type="entry name" value="P-loop containing nucleotide triphosphate hydrolases"/>
    <property type="match status" value="1"/>
</dbReference>
<accession>B5IB11</accession>
<evidence type="ECO:0000313" key="6">
    <source>
        <dbReference type="Proteomes" id="UP000001400"/>
    </source>
</evidence>
<gene>
    <name evidence="5" type="ordered locus">Aboo_1338</name>
</gene>
<keyword evidence="2" id="KW-0813">Transport</keyword>
<proteinExistence type="inferred from homology"/>
<comment type="similarity">
    <text evidence="1">Belongs to the ABC transporter superfamily.</text>
</comment>
<dbReference type="SUPFAM" id="SSF52540">
    <property type="entry name" value="P-loop containing nucleoside triphosphate hydrolases"/>
    <property type="match status" value="1"/>
</dbReference>
<keyword evidence="6" id="KW-1185">Reference proteome</keyword>
<dbReference type="eggNOG" id="arCOG00184">
    <property type="taxonomic scope" value="Archaea"/>
</dbReference>
<organism evidence="5 6">
    <name type="scientific">Aciduliprofundum boonei (strain DSM 19572 / T469)</name>
    <dbReference type="NCBI Taxonomy" id="439481"/>
    <lineage>
        <taxon>Archaea</taxon>
        <taxon>Methanobacteriati</taxon>
        <taxon>Thermoplasmatota</taxon>
        <taxon>DHVE2 group</taxon>
        <taxon>Candidatus Aciduliprofundum</taxon>
    </lineage>
</organism>
<reference evidence="5" key="1">
    <citation type="submission" date="2010-02" db="EMBL/GenBank/DDBJ databases">
        <title>Complete sequence of Aciduliprofundum boonei T469.</title>
        <authorList>
            <consortium name="US DOE Joint Genome Institute"/>
            <person name="Lucas S."/>
            <person name="Copeland A."/>
            <person name="Lapidus A."/>
            <person name="Cheng J.-F."/>
            <person name="Bruce D."/>
            <person name="Goodwin L."/>
            <person name="Pitluck S."/>
            <person name="Saunders E."/>
            <person name="Detter J.C."/>
            <person name="Han C."/>
            <person name="Tapia R."/>
            <person name="Land M."/>
            <person name="Hauser L."/>
            <person name="Kyrpides N."/>
            <person name="Mikhailova N."/>
            <person name="Flores G."/>
            <person name="Reysenbach A.-L."/>
            <person name="Woyke T."/>
        </authorList>
    </citation>
    <scope>NUCLEOTIDE SEQUENCE</scope>
    <source>
        <strain evidence="5">T469</strain>
    </source>
</reference>
<evidence type="ECO:0000313" key="5">
    <source>
        <dbReference type="EMBL" id="ADD09146.1"/>
    </source>
</evidence>
<dbReference type="GeneID" id="8828300"/>
<evidence type="ECO:0000256" key="1">
    <source>
        <dbReference type="ARBA" id="ARBA00005417"/>
    </source>
</evidence>
<sequence length="364" mass="41414">MEVREISHPLLLVRNLKKYFPIKSGVMQKVVGYVKAVDGVSFDINKSETFGVVGESGSGKTTMGLSILRLIEPTDGEIIFDASPKIMEEIKMLEAKRNLNERDKKRLKELKEKYNLRKKSKKDMLNIRMKMQVVFQDPYTSFNPRMNMRDNIGVILKTHNHKLSNKDIDEYVLELMEKCGLAKRHLRRFPHQLSGGELQRASIARALALNPKFIVMDEPTSALDVSVQAQILDLMQDLQKEMNLTYLFISHDLGVVEYISDKIAVMYLGSIVELGTTTQIFEDMKHPYTRALLESIPYPDPDKKGSIKPLYGSIPSPRNPPPGCKFHTRCPYAKEICKKKAPPLVDVGNGHLVACWKYVEGAYK</sequence>
<dbReference type="CDD" id="cd03257">
    <property type="entry name" value="ABC_NikE_OppD_transporters"/>
    <property type="match status" value="1"/>
</dbReference>
<dbReference type="NCBIfam" id="TIGR01727">
    <property type="entry name" value="oligo_HPY"/>
    <property type="match status" value="1"/>
</dbReference>
<name>B5IB11_ACIB4</name>
<evidence type="ECO:0000256" key="3">
    <source>
        <dbReference type="ARBA" id="ARBA00022741"/>
    </source>
</evidence>
<dbReference type="KEGG" id="abi:Aboo_1338"/>
<dbReference type="Pfam" id="PF00005">
    <property type="entry name" value="ABC_tran"/>
    <property type="match status" value="1"/>
</dbReference>
<dbReference type="InterPro" id="IPR027417">
    <property type="entry name" value="P-loop_NTPase"/>
</dbReference>
<protein>
    <submittedName>
        <fullName evidence="5">Oligopeptide/dipeptide ABC transporter, ATPase subunit</fullName>
    </submittedName>
</protein>
<dbReference type="InterPro" id="IPR003439">
    <property type="entry name" value="ABC_transporter-like_ATP-bd"/>
</dbReference>
<evidence type="ECO:0000256" key="4">
    <source>
        <dbReference type="ARBA" id="ARBA00022840"/>
    </source>
</evidence>
<dbReference type="GO" id="GO:0016887">
    <property type="term" value="F:ATP hydrolysis activity"/>
    <property type="evidence" value="ECO:0007669"/>
    <property type="project" value="InterPro"/>
</dbReference>
<dbReference type="Pfam" id="PF08352">
    <property type="entry name" value="oligo_HPY"/>
    <property type="match status" value="1"/>
</dbReference>
<dbReference type="InterPro" id="IPR050319">
    <property type="entry name" value="ABC_transp_ATP-bind"/>
</dbReference>
<evidence type="ECO:0000256" key="2">
    <source>
        <dbReference type="ARBA" id="ARBA00022448"/>
    </source>
</evidence>
<dbReference type="InterPro" id="IPR003593">
    <property type="entry name" value="AAA+_ATPase"/>
</dbReference>
<dbReference type="PANTHER" id="PTHR43776:SF7">
    <property type="entry name" value="D,D-DIPEPTIDE TRANSPORT ATP-BINDING PROTEIN DDPF-RELATED"/>
    <property type="match status" value="1"/>
</dbReference>
<keyword evidence="4" id="KW-0067">ATP-binding</keyword>
<dbReference type="Proteomes" id="UP000001400">
    <property type="component" value="Chromosome"/>
</dbReference>
<dbReference type="InterPro" id="IPR013563">
    <property type="entry name" value="Oligopep_ABC_C"/>
</dbReference>
<dbReference type="HOGENOM" id="CLU_000604_1_23_2"/>
<dbReference type="AlphaFoldDB" id="B5IB11"/>
<dbReference type="GO" id="GO:0005524">
    <property type="term" value="F:ATP binding"/>
    <property type="evidence" value="ECO:0007669"/>
    <property type="project" value="UniProtKB-KW"/>
</dbReference>
<keyword evidence="3" id="KW-0547">Nucleotide-binding</keyword>
<dbReference type="OrthoDB" id="18209at2157"/>
<dbReference type="GO" id="GO:0055085">
    <property type="term" value="P:transmembrane transport"/>
    <property type="evidence" value="ECO:0007669"/>
    <property type="project" value="UniProtKB-ARBA"/>
</dbReference>
<dbReference type="SMART" id="SM00382">
    <property type="entry name" value="AAA"/>
    <property type="match status" value="1"/>
</dbReference>
<dbReference type="InterPro" id="IPR017871">
    <property type="entry name" value="ABC_transporter-like_CS"/>
</dbReference>
<dbReference type="PROSITE" id="PS50893">
    <property type="entry name" value="ABC_TRANSPORTER_2"/>
    <property type="match status" value="1"/>
</dbReference>